<accession>A0A4Y3QS61</accession>
<gene>
    <name evidence="2" type="ORF">SCA03_06960</name>
</gene>
<evidence type="ECO:0000313" key="2">
    <source>
        <dbReference type="EMBL" id="GEB48145.1"/>
    </source>
</evidence>
<evidence type="ECO:0000313" key="3">
    <source>
        <dbReference type="Proteomes" id="UP000319210"/>
    </source>
</evidence>
<protein>
    <submittedName>
        <fullName evidence="2">Uncharacterized protein</fullName>
    </submittedName>
</protein>
<evidence type="ECO:0000256" key="1">
    <source>
        <dbReference type="SAM" id="MobiDB-lite"/>
    </source>
</evidence>
<dbReference type="EMBL" id="BJMM01000003">
    <property type="protein sequence ID" value="GEB48145.1"/>
    <property type="molecule type" value="Genomic_DNA"/>
</dbReference>
<feature type="compositionally biased region" description="Polar residues" evidence="1">
    <location>
        <begin position="91"/>
        <end position="101"/>
    </location>
</feature>
<dbReference type="AlphaFoldDB" id="A0A4Y3QS61"/>
<dbReference type="Proteomes" id="UP000319210">
    <property type="component" value="Unassembled WGS sequence"/>
</dbReference>
<feature type="region of interest" description="Disordered" evidence="1">
    <location>
        <begin position="81"/>
        <end position="115"/>
    </location>
</feature>
<feature type="compositionally biased region" description="Basic and acidic residues" evidence="1">
    <location>
        <begin position="81"/>
        <end position="90"/>
    </location>
</feature>
<dbReference type="OrthoDB" id="4540313at2"/>
<proteinExistence type="predicted"/>
<keyword evidence="3" id="KW-1185">Reference proteome</keyword>
<feature type="region of interest" description="Disordered" evidence="1">
    <location>
        <begin position="227"/>
        <end position="247"/>
    </location>
</feature>
<dbReference type="RefSeq" id="WP_141275195.1">
    <property type="nucleotide sequence ID" value="NZ_BJMM01000003.1"/>
</dbReference>
<organism evidence="2 3">
    <name type="scientific">Streptomyces cacaoi</name>
    <dbReference type="NCBI Taxonomy" id="1898"/>
    <lineage>
        <taxon>Bacteria</taxon>
        <taxon>Bacillati</taxon>
        <taxon>Actinomycetota</taxon>
        <taxon>Actinomycetes</taxon>
        <taxon>Kitasatosporales</taxon>
        <taxon>Streptomycetaceae</taxon>
        <taxon>Streptomyces</taxon>
    </lineage>
</organism>
<reference evidence="2 3" key="1">
    <citation type="submission" date="2019-06" db="EMBL/GenBank/DDBJ databases">
        <title>Whole genome shotgun sequence of Streptomyces cacaoi subsp. cacaoi NBRC 12748.</title>
        <authorList>
            <person name="Hosoyama A."/>
            <person name="Uohara A."/>
            <person name="Ohji S."/>
            <person name="Ichikawa N."/>
        </authorList>
    </citation>
    <scope>NUCLEOTIDE SEQUENCE [LARGE SCALE GENOMIC DNA]</scope>
    <source>
        <strain evidence="2 3">NBRC 12748</strain>
    </source>
</reference>
<comment type="caution">
    <text evidence="2">The sequence shown here is derived from an EMBL/GenBank/DDBJ whole genome shotgun (WGS) entry which is preliminary data.</text>
</comment>
<sequence length="247" mass="25723">MPLHAPPAPAAALRSILTALGSPTALRSSRVPAAVRTATGPLHPELPLPVHELARVAAHGRTGPPVTRLTGWRFLLREETGAPEHPESSEHTAQTGHSTQAGHPAPEAPGGRGRSGHVCAAEAVLTADGWAFGHFSQGPYVFSGLRALRQAESLTAAFQPRLLSVPELYMVMLWLHANPSADPATSTPGPADLLVPLAPAPPGIASHTSHRMDALLPQLTRRLLTPPLLRGTAPGAERPAAVDTAGL</sequence>
<name>A0A4Y3QS61_STRCI</name>